<evidence type="ECO:0000256" key="3">
    <source>
        <dbReference type="ARBA" id="ARBA00022692"/>
    </source>
</evidence>
<feature type="transmembrane region" description="Helical" evidence="6">
    <location>
        <begin position="84"/>
        <end position="101"/>
    </location>
</feature>
<keyword evidence="5 6" id="KW-0472">Membrane</keyword>
<dbReference type="OrthoDB" id="9784538at2"/>
<evidence type="ECO:0000313" key="8">
    <source>
        <dbReference type="Proteomes" id="UP000480185"/>
    </source>
</evidence>
<keyword evidence="4 6" id="KW-1133">Transmembrane helix</keyword>
<proteinExistence type="predicted"/>
<evidence type="ECO:0000256" key="4">
    <source>
        <dbReference type="ARBA" id="ARBA00022989"/>
    </source>
</evidence>
<dbReference type="Pfam" id="PF02653">
    <property type="entry name" value="BPD_transp_2"/>
    <property type="match status" value="1"/>
</dbReference>
<accession>A0A6G1XAV5</accession>
<feature type="transmembrane region" description="Helical" evidence="6">
    <location>
        <begin position="137"/>
        <end position="164"/>
    </location>
</feature>
<dbReference type="RefSeq" id="WP_153730016.1">
    <property type="nucleotide sequence ID" value="NZ_WJNH01000016.1"/>
</dbReference>
<dbReference type="GO" id="GO:0022857">
    <property type="term" value="F:transmembrane transporter activity"/>
    <property type="evidence" value="ECO:0007669"/>
    <property type="project" value="InterPro"/>
</dbReference>
<reference evidence="7 8" key="1">
    <citation type="submission" date="2019-11" db="EMBL/GenBank/DDBJ databases">
        <authorList>
            <person name="Li J."/>
        </authorList>
    </citation>
    <scope>NUCLEOTIDE SEQUENCE [LARGE SCALE GENOMIC DNA]</scope>
    <source>
        <strain evidence="7 8">J4</strain>
    </source>
</reference>
<organism evidence="7 8">
    <name type="scientific">Salinibacillus xinjiangensis</name>
    <dbReference type="NCBI Taxonomy" id="1229268"/>
    <lineage>
        <taxon>Bacteria</taxon>
        <taxon>Bacillati</taxon>
        <taxon>Bacillota</taxon>
        <taxon>Bacilli</taxon>
        <taxon>Bacillales</taxon>
        <taxon>Bacillaceae</taxon>
        <taxon>Salinibacillus</taxon>
    </lineage>
</organism>
<dbReference type="InterPro" id="IPR001851">
    <property type="entry name" value="ABC_transp_permease"/>
</dbReference>
<comment type="subcellular location">
    <subcellularLocation>
        <location evidence="1">Cell membrane</location>
        <topology evidence="1">Multi-pass membrane protein</topology>
    </subcellularLocation>
</comment>
<evidence type="ECO:0000256" key="2">
    <source>
        <dbReference type="ARBA" id="ARBA00022475"/>
    </source>
</evidence>
<keyword evidence="3 6" id="KW-0812">Transmembrane</keyword>
<dbReference type="CDD" id="cd06579">
    <property type="entry name" value="TM_PBP1_transp_AraH_like"/>
    <property type="match status" value="1"/>
</dbReference>
<gene>
    <name evidence="7" type="ORF">GH754_17950</name>
</gene>
<feature type="transmembrane region" description="Helical" evidence="6">
    <location>
        <begin position="27"/>
        <end position="47"/>
    </location>
</feature>
<evidence type="ECO:0000256" key="1">
    <source>
        <dbReference type="ARBA" id="ARBA00004651"/>
    </source>
</evidence>
<sequence length="332" mass="34584">MKVEESIDVGGRIKQESALKSFVRENLSTLSIAGVFILICLFFGFMTDTFLSFSNSSNIIIQIAPNIIVAVMMTFVITTGGIDLSVGSILALASALAATLLSIGAGSFVTLISVIAAGLLVGLVNGYVVAYHGIPPLIVTLASMIYVRGLALMITGGYSIAIMGEDWIVSLGQDRILGVPIPVFLSVFIVTLGIVFLRYTRYGNYVTGIGANEESVRRSGVSTKKVKLITYMLSGGSAALAGLIIAARLGSGSSNIGNMFELDIIAAVVLGGTALFGGAGTIIGSVIGVALIGVIQNGLTLMHVSPYIIQIVEGFVLLLAVIINIRVFGKKS</sequence>
<feature type="transmembrane region" description="Helical" evidence="6">
    <location>
        <begin position="59"/>
        <end position="78"/>
    </location>
</feature>
<keyword evidence="2" id="KW-1003">Cell membrane</keyword>
<dbReference type="GO" id="GO:0005886">
    <property type="term" value="C:plasma membrane"/>
    <property type="evidence" value="ECO:0007669"/>
    <property type="project" value="UniProtKB-SubCell"/>
</dbReference>
<dbReference type="PANTHER" id="PTHR32196:SF72">
    <property type="entry name" value="RIBOSE IMPORT PERMEASE PROTEIN RBSC"/>
    <property type="match status" value="1"/>
</dbReference>
<dbReference type="PANTHER" id="PTHR32196">
    <property type="entry name" value="ABC TRANSPORTER PERMEASE PROTEIN YPHD-RELATED-RELATED"/>
    <property type="match status" value="1"/>
</dbReference>
<feature type="transmembrane region" description="Helical" evidence="6">
    <location>
        <begin position="262"/>
        <end position="295"/>
    </location>
</feature>
<evidence type="ECO:0000313" key="7">
    <source>
        <dbReference type="EMBL" id="MRG88143.1"/>
    </source>
</evidence>
<evidence type="ECO:0000256" key="6">
    <source>
        <dbReference type="SAM" id="Phobius"/>
    </source>
</evidence>
<name>A0A6G1XAV5_9BACI</name>
<dbReference type="EMBL" id="WJNH01000016">
    <property type="protein sequence ID" value="MRG88143.1"/>
    <property type="molecule type" value="Genomic_DNA"/>
</dbReference>
<keyword evidence="8" id="KW-1185">Reference proteome</keyword>
<feature type="transmembrane region" description="Helical" evidence="6">
    <location>
        <begin position="176"/>
        <end position="197"/>
    </location>
</feature>
<feature type="transmembrane region" description="Helical" evidence="6">
    <location>
        <begin position="228"/>
        <end position="250"/>
    </location>
</feature>
<dbReference type="AlphaFoldDB" id="A0A6G1XAV5"/>
<feature type="transmembrane region" description="Helical" evidence="6">
    <location>
        <begin position="307"/>
        <end position="328"/>
    </location>
</feature>
<protein>
    <submittedName>
        <fullName evidence="7">ABC transporter permease</fullName>
    </submittedName>
</protein>
<dbReference type="Proteomes" id="UP000480185">
    <property type="component" value="Unassembled WGS sequence"/>
</dbReference>
<comment type="caution">
    <text evidence="7">The sequence shown here is derived from an EMBL/GenBank/DDBJ whole genome shotgun (WGS) entry which is preliminary data.</text>
</comment>
<evidence type="ECO:0000256" key="5">
    <source>
        <dbReference type="ARBA" id="ARBA00023136"/>
    </source>
</evidence>
<feature type="transmembrane region" description="Helical" evidence="6">
    <location>
        <begin position="108"/>
        <end position="131"/>
    </location>
</feature>